<proteinExistence type="predicted"/>
<dbReference type="HOGENOM" id="CLU_043127_0_0_9"/>
<reference evidence="1 2" key="1">
    <citation type="submission" date="2011-08" db="EMBL/GenBank/DDBJ databases">
        <title>The Genome Sequence of Eubacteriaceae bacterium CM5.</title>
        <authorList>
            <consortium name="The Broad Institute Genome Sequencing Platform"/>
            <person name="Earl A."/>
            <person name="Ward D."/>
            <person name="Feldgarden M."/>
            <person name="Gevers D."/>
            <person name="Sizova M."/>
            <person name="Hazen A."/>
            <person name="Epstein S."/>
            <person name="Young S.K."/>
            <person name="Zeng Q."/>
            <person name="Gargeya S."/>
            <person name="Fitzgerald M."/>
            <person name="Haas B."/>
            <person name="Abouelleil A."/>
            <person name="Alvarado L."/>
            <person name="Arachchi H.M."/>
            <person name="Berlin A."/>
            <person name="Brown A."/>
            <person name="Chapman S.B."/>
            <person name="Chen Z."/>
            <person name="Dunbar C."/>
            <person name="Freedman E."/>
            <person name="Gearin G."/>
            <person name="Gellesch M."/>
            <person name="Goldberg J."/>
            <person name="Griggs A."/>
            <person name="Gujja S."/>
            <person name="Heiman D."/>
            <person name="Howarth C."/>
            <person name="Larson L."/>
            <person name="Lui A."/>
            <person name="MacDonald P.J.P."/>
            <person name="Montmayeur A."/>
            <person name="Murphy C."/>
            <person name="Neiman D."/>
            <person name="Pearson M."/>
            <person name="Priest M."/>
            <person name="Roberts A."/>
            <person name="Saif S."/>
            <person name="Shea T."/>
            <person name="Shenoy N."/>
            <person name="Sisk P."/>
            <person name="Stolte C."/>
            <person name="Sykes S."/>
            <person name="Wortman J."/>
            <person name="Nusbaum C."/>
            <person name="Birren B."/>
        </authorList>
    </citation>
    <scope>NUCLEOTIDE SEQUENCE [LARGE SCALE GENOMIC DNA]</scope>
    <source>
        <strain evidence="1 2">CM5</strain>
    </source>
</reference>
<dbReference type="Pfam" id="PF13416">
    <property type="entry name" value="SBP_bac_8"/>
    <property type="match status" value="1"/>
</dbReference>
<accession>G9XA66</accession>
<dbReference type="RefSeq" id="WP_009528993.1">
    <property type="nucleotide sequence ID" value="NZ_JH414601.1"/>
</dbReference>
<organism evidence="1 2">
    <name type="scientific">Peptoanaerobacter stomatis</name>
    <dbReference type="NCBI Taxonomy" id="796937"/>
    <lineage>
        <taxon>Bacteria</taxon>
        <taxon>Bacillati</taxon>
        <taxon>Bacillota</taxon>
        <taxon>Clostridia</taxon>
        <taxon>Peptostreptococcales</taxon>
        <taxon>Filifactoraceae</taxon>
        <taxon>Peptoanaerobacter</taxon>
    </lineage>
</organism>
<dbReference type="Gene3D" id="3.40.190.10">
    <property type="entry name" value="Periplasmic binding protein-like II"/>
    <property type="match status" value="1"/>
</dbReference>
<dbReference type="EMBL" id="AFZG01000002">
    <property type="protein sequence ID" value="EHL20080.1"/>
    <property type="molecule type" value="Genomic_DNA"/>
</dbReference>
<dbReference type="PROSITE" id="PS51257">
    <property type="entry name" value="PROKAR_LIPOPROTEIN"/>
    <property type="match status" value="1"/>
</dbReference>
<dbReference type="STRING" id="796937.HMPREF9630_01892"/>
<evidence type="ECO:0000313" key="2">
    <source>
        <dbReference type="Proteomes" id="UP000003379"/>
    </source>
</evidence>
<name>G9XA66_9FIRM</name>
<evidence type="ECO:0000313" key="1">
    <source>
        <dbReference type="EMBL" id="EHL20080.1"/>
    </source>
</evidence>
<dbReference type="PANTHER" id="PTHR43649">
    <property type="entry name" value="ARABINOSE-BINDING PROTEIN-RELATED"/>
    <property type="match status" value="1"/>
</dbReference>
<dbReference type="AlphaFoldDB" id="G9XA66"/>
<gene>
    <name evidence="1" type="ORF">HMPREF9628_00891</name>
</gene>
<dbReference type="InterPro" id="IPR006059">
    <property type="entry name" value="SBP"/>
</dbReference>
<dbReference type="PANTHER" id="PTHR43649:SF12">
    <property type="entry name" value="DIACETYLCHITOBIOSE BINDING PROTEIN DASA"/>
    <property type="match status" value="1"/>
</dbReference>
<comment type="caution">
    <text evidence="1">The sequence shown here is derived from an EMBL/GenBank/DDBJ whole genome shotgun (WGS) entry which is preliminary data.</text>
</comment>
<protein>
    <submittedName>
        <fullName evidence="1">Uncharacterized protein</fullName>
    </submittedName>
</protein>
<dbReference type="SUPFAM" id="SSF53850">
    <property type="entry name" value="Periplasmic binding protein-like II"/>
    <property type="match status" value="1"/>
</dbReference>
<dbReference type="InterPro" id="IPR050490">
    <property type="entry name" value="Bact_solute-bd_prot1"/>
</dbReference>
<sequence>MKKIYVKIVVVMVSLILILSSCISKRQTKLDPKNPILLKLVTYYSDKQLEKLKEMTDEFNETEGLKKGIIVEVIGMNTISKTNENILKAAYNIAGSEEFPDMFIAYKSIVPYLKEKKGLVDYRDYFTDEELSEYLPNLIELGKMEEDEKILMLPLGSFVNMMFVNDTEFKLLRYKIGVDYSSIKTYEGLVESAEKYYNYTDSLTQTENDGKPLYSTDTVAEQVLSVCREMNEDLIINENGKTKINFDYKVARKLWDLFYVPIIKGYFIRSGRYASEDMRTGKTLLALSTTIGAAYMPDKIMETNGYIRSIDMKVVNSPYLENHNRVSIIQGGGIFTTKSMKLREFASIEFIKWLTSKENNLKFAVESGYIPVKTDNSDADSIRNEAKSRYIDDLIREAVVMSKSQIQEDEEYVLPDVDGYEEIRIAIERAFLDDIKNNRKKLLERVKNGENYDEVLAEYLSEKSFYEWKNRVAYRLEKGI</sequence>
<dbReference type="Proteomes" id="UP000003379">
    <property type="component" value="Unassembled WGS sequence"/>
</dbReference>